<dbReference type="Proteomes" id="UP000183971">
    <property type="component" value="Unassembled WGS sequence"/>
</dbReference>
<reference evidence="2" key="1">
    <citation type="journal article" date="2016" name="Genome Biol. Evol.">
        <title>Comparative 'omics' of the Fusarium fujikuroi species complex highlights differences in genetic potential and metabolite synthesis.</title>
        <authorList>
            <person name="Niehaus E.-M."/>
            <person name="Muensterkoetter M."/>
            <person name="Proctor R.H."/>
            <person name="Brown D.W."/>
            <person name="Sharon A."/>
            <person name="Idan Y."/>
            <person name="Oren-Young L."/>
            <person name="Sieber C.M."/>
            <person name="Novak O."/>
            <person name="Pencik A."/>
            <person name="Tarkowska D."/>
            <person name="Hromadova K."/>
            <person name="Freeman S."/>
            <person name="Maymon M."/>
            <person name="Elazar M."/>
            <person name="Youssef S.A."/>
            <person name="El-Shabrawy E.S.M."/>
            <person name="Shalaby A.B.A."/>
            <person name="Houterman P."/>
            <person name="Brock N.L."/>
            <person name="Burkhardt I."/>
            <person name="Tsavkelova E.A."/>
            <person name="Dickschat J.S."/>
            <person name="Galuszka P."/>
            <person name="Gueldener U."/>
            <person name="Tudzynski B."/>
        </authorList>
    </citation>
    <scope>NUCLEOTIDE SEQUENCE [LARGE SCALE GENOMIC DNA]</scope>
    <source>
        <strain evidence="2">ET1</strain>
    </source>
</reference>
<gene>
    <name evidence="1" type="ORF">FPRO_13203</name>
</gene>
<accession>A0A1L7W591</accession>
<dbReference type="EMBL" id="FJOF01000012">
    <property type="protein sequence ID" value="CZR47536.1"/>
    <property type="molecule type" value="Genomic_DNA"/>
</dbReference>
<keyword evidence="2" id="KW-1185">Reference proteome</keyword>
<name>A0A1L7W591_FUSPR</name>
<dbReference type="VEuPathDB" id="FungiDB:FPRO_13203"/>
<dbReference type="GeneID" id="42058067"/>
<sequence>MPPHAVHSNTILPMSTLAVIIIESNVSDQSLRHVRSDPVHSRAYLSETTPFKVNSKMISNQPLYRFVSRKAWPSNTNRAAWIWPHISASVIANSASFGPPWSVIRP</sequence>
<evidence type="ECO:0000313" key="1">
    <source>
        <dbReference type="EMBL" id="CZR47536.1"/>
    </source>
</evidence>
<proteinExistence type="predicted"/>
<dbReference type="RefSeq" id="XP_031088070.1">
    <property type="nucleotide sequence ID" value="XM_031222630.1"/>
</dbReference>
<comment type="caution">
    <text evidence="1">The sequence shown here is derived from an EMBL/GenBank/DDBJ whole genome shotgun (WGS) entry which is preliminary data.</text>
</comment>
<evidence type="ECO:0000313" key="2">
    <source>
        <dbReference type="Proteomes" id="UP000183971"/>
    </source>
</evidence>
<organism evidence="1 2">
    <name type="scientific">Fusarium proliferatum (strain ET1)</name>
    <name type="common">Orchid endophyte fungus</name>
    <dbReference type="NCBI Taxonomy" id="1227346"/>
    <lineage>
        <taxon>Eukaryota</taxon>
        <taxon>Fungi</taxon>
        <taxon>Dikarya</taxon>
        <taxon>Ascomycota</taxon>
        <taxon>Pezizomycotina</taxon>
        <taxon>Sordariomycetes</taxon>
        <taxon>Hypocreomycetidae</taxon>
        <taxon>Hypocreales</taxon>
        <taxon>Nectriaceae</taxon>
        <taxon>Fusarium</taxon>
        <taxon>Fusarium fujikuroi species complex</taxon>
    </lineage>
</organism>
<dbReference type="AlphaFoldDB" id="A0A1L7W591"/>
<protein>
    <submittedName>
        <fullName evidence="1">Uncharacterized protein</fullName>
    </submittedName>
</protein>